<dbReference type="PROSITE" id="PS00704">
    <property type="entry name" value="PROK_CO2_ANHYDRASE_1"/>
    <property type="match status" value="1"/>
</dbReference>
<evidence type="ECO:0000256" key="3">
    <source>
        <dbReference type="ARBA" id="ARBA00014628"/>
    </source>
</evidence>
<dbReference type="PROSITE" id="PS00705">
    <property type="entry name" value="PROK_CO2_ANHYDRASE_2"/>
    <property type="match status" value="1"/>
</dbReference>
<dbReference type="PANTHER" id="PTHR11002:SF76">
    <property type="entry name" value="CARBONIC ANHYDRASE"/>
    <property type="match status" value="1"/>
</dbReference>
<dbReference type="InterPro" id="IPR036874">
    <property type="entry name" value="Carbonic_anhydrase_sf"/>
</dbReference>
<proteinExistence type="inferred from homology"/>
<reference evidence="11 12" key="1">
    <citation type="journal article" date="2018" name="New Phytol.">
        <title>Phylogenomics of Endogonaceae and evolution of mycorrhizas within Mucoromycota.</title>
        <authorList>
            <person name="Chang Y."/>
            <person name="Desiro A."/>
            <person name="Na H."/>
            <person name="Sandor L."/>
            <person name="Lipzen A."/>
            <person name="Clum A."/>
            <person name="Barry K."/>
            <person name="Grigoriev I.V."/>
            <person name="Martin F.M."/>
            <person name="Stajich J.E."/>
            <person name="Smith M.E."/>
            <person name="Bonito G."/>
            <person name="Spatafora J.W."/>
        </authorList>
    </citation>
    <scope>NUCLEOTIDE SEQUENCE [LARGE SCALE GENOMIC DNA]</scope>
    <source>
        <strain evidence="11 12">AD002</strain>
    </source>
</reference>
<dbReference type="GO" id="GO:0015976">
    <property type="term" value="P:carbon utilization"/>
    <property type="evidence" value="ECO:0007669"/>
    <property type="project" value="InterPro"/>
</dbReference>
<evidence type="ECO:0000313" key="12">
    <source>
        <dbReference type="Proteomes" id="UP000274822"/>
    </source>
</evidence>
<keyword evidence="6" id="KW-0456">Lyase</keyword>
<feature type="binding site" evidence="9">
    <location>
        <position position="268"/>
    </location>
    <ligand>
        <name>Zn(2+)</name>
        <dbReference type="ChEBI" id="CHEBI:29105"/>
    </ligand>
</feature>
<comment type="catalytic activity">
    <reaction evidence="8">
        <text>hydrogencarbonate + H(+) = CO2 + H2O</text>
        <dbReference type="Rhea" id="RHEA:10748"/>
        <dbReference type="ChEBI" id="CHEBI:15377"/>
        <dbReference type="ChEBI" id="CHEBI:15378"/>
        <dbReference type="ChEBI" id="CHEBI:16526"/>
        <dbReference type="ChEBI" id="CHEBI:17544"/>
        <dbReference type="EC" id="4.2.1.1"/>
    </reaction>
</comment>
<dbReference type="SMART" id="SM00947">
    <property type="entry name" value="Pro_CA"/>
    <property type="match status" value="1"/>
</dbReference>
<evidence type="ECO:0000313" key="11">
    <source>
        <dbReference type="EMBL" id="RUS32845.1"/>
    </source>
</evidence>
<evidence type="ECO:0000256" key="9">
    <source>
        <dbReference type="PIRSR" id="PIRSR601765-1"/>
    </source>
</evidence>
<keyword evidence="4 9" id="KW-0479">Metal-binding</keyword>
<sequence length="381" mass="42817">MTYLLRPTSHIGYVLRARRMIELKAEFSTTNHVSSPITTKPSQQRRTNVNMPTQPENAVPHRASVSAQGSSGISYATVVKSTNATVCDTENHNPEPVFIEPAGIIAPQTVHVDIPKKRNNGGKGEGGSSEYDDMTSGSPIGNSLKLNRFDVNDIHLETVLENNRKWASAIQAENNHFFQELSKKQEPKILWIGINTNRLCNPPPSETGCSDSRVPANQLMQLGPGEVFVHRNIANVVSHTDLNCLSVVQYAVEVLKVEHIIVCGHYNCGGINASMGKHQFGLIDSWLMNIKEVYRRHKDEFEAITDVHESQRKLVELNVHNSVNNVCHTTIVQNAWKRGQRLAVHGWAYDLETGYVLKFRLINQLDICVRDTEKMDQMFRF</sequence>
<feature type="region of interest" description="Disordered" evidence="10">
    <location>
        <begin position="114"/>
        <end position="138"/>
    </location>
</feature>
<feature type="binding site" evidence="9">
    <location>
        <position position="209"/>
    </location>
    <ligand>
        <name>Zn(2+)</name>
        <dbReference type="ChEBI" id="CHEBI:29105"/>
    </ligand>
</feature>
<dbReference type="Proteomes" id="UP000274822">
    <property type="component" value="Unassembled WGS sequence"/>
</dbReference>
<evidence type="ECO:0000256" key="2">
    <source>
        <dbReference type="ARBA" id="ARBA00012925"/>
    </source>
</evidence>
<evidence type="ECO:0000256" key="1">
    <source>
        <dbReference type="ARBA" id="ARBA00006217"/>
    </source>
</evidence>
<comment type="similarity">
    <text evidence="1">Belongs to the beta-class carbonic anhydrase family.</text>
</comment>
<evidence type="ECO:0000256" key="5">
    <source>
        <dbReference type="ARBA" id="ARBA00022833"/>
    </source>
</evidence>
<name>A0A433QSU0_9FUNG</name>
<dbReference type="GO" id="GO:0004089">
    <property type="term" value="F:carbonate dehydratase activity"/>
    <property type="evidence" value="ECO:0007669"/>
    <property type="project" value="UniProtKB-EC"/>
</dbReference>
<dbReference type="EC" id="4.2.1.1" evidence="2"/>
<evidence type="ECO:0000256" key="6">
    <source>
        <dbReference type="ARBA" id="ARBA00023239"/>
    </source>
</evidence>
<dbReference type="CDD" id="cd00883">
    <property type="entry name" value="beta_CA_cladeA"/>
    <property type="match status" value="1"/>
</dbReference>
<evidence type="ECO:0000256" key="10">
    <source>
        <dbReference type="SAM" id="MobiDB-lite"/>
    </source>
</evidence>
<dbReference type="Pfam" id="PF00484">
    <property type="entry name" value="Pro_CA"/>
    <property type="match status" value="1"/>
</dbReference>
<dbReference type="SUPFAM" id="SSF53056">
    <property type="entry name" value="beta-carbonic anhydrase, cab"/>
    <property type="match status" value="1"/>
</dbReference>
<evidence type="ECO:0000256" key="7">
    <source>
        <dbReference type="ARBA" id="ARBA00031969"/>
    </source>
</evidence>
<gene>
    <name evidence="11" type="ORF">BC938DRAFT_474085</name>
</gene>
<feature type="binding site" evidence="9">
    <location>
        <position position="265"/>
    </location>
    <ligand>
        <name>Zn(2+)</name>
        <dbReference type="ChEBI" id="CHEBI:29105"/>
    </ligand>
</feature>
<dbReference type="EMBL" id="RBNJ01001723">
    <property type="protein sequence ID" value="RUS32845.1"/>
    <property type="molecule type" value="Genomic_DNA"/>
</dbReference>
<keyword evidence="5 9" id="KW-0862">Zinc</keyword>
<dbReference type="Gene3D" id="3.40.1050.10">
    <property type="entry name" value="Carbonic anhydrase"/>
    <property type="match status" value="1"/>
</dbReference>
<comment type="caution">
    <text evidence="11">The sequence shown here is derived from an EMBL/GenBank/DDBJ whole genome shotgun (WGS) entry which is preliminary data.</text>
</comment>
<protein>
    <recommendedName>
        <fullName evidence="3">Carbonic anhydrase</fullName>
        <ecNumber evidence="2">4.2.1.1</ecNumber>
    </recommendedName>
    <alternativeName>
        <fullName evidence="7">Carbonate dehydratase</fullName>
    </alternativeName>
</protein>
<evidence type="ECO:0000256" key="8">
    <source>
        <dbReference type="ARBA" id="ARBA00048348"/>
    </source>
</evidence>
<dbReference type="AlphaFoldDB" id="A0A433QSU0"/>
<dbReference type="InterPro" id="IPR001765">
    <property type="entry name" value="Carbonic_anhydrase"/>
</dbReference>
<evidence type="ECO:0000256" key="4">
    <source>
        <dbReference type="ARBA" id="ARBA00022723"/>
    </source>
</evidence>
<comment type="cofactor">
    <cofactor evidence="9">
        <name>Zn(2+)</name>
        <dbReference type="ChEBI" id="CHEBI:29105"/>
    </cofactor>
    <text evidence="9">Binds 1 zinc ion per subunit.</text>
</comment>
<dbReference type="GO" id="GO:0008270">
    <property type="term" value="F:zinc ion binding"/>
    <property type="evidence" value="ECO:0007669"/>
    <property type="project" value="InterPro"/>
</dbReference>
<dbReference type="InterPro" id="IPR015892">
    <property type="entry name" value="Carbonic_anhydrase_CS"/>
</dbReference>
<accession>A0A433QSU0</accession>
<organism evidence="11 12">
    <name type="scientific">Jimgerdemannia flammicorona</name>
    <dbReference type="NCBI Taxonomy" id="994334"/>
    <lineage>
        <taxon>Eukaryota</taxon>
        <taxon>Fungi</taxon>
        <taxon>Fungi incertae sedis</taxon>
        <taxon>Mucoromycota</taxon>
        <taxon>Mucoromycotina</taxon>
        <taxon>Endogonomycetes</taxon>
        <taxon>Endogonales</taxon>
        <taxon>Endogonaceae</taxon>
        <taxon>Jimgerdemannia</taxon>
    </lineage>
</organism>
<dbReference type="PANTHER" id="PTHR11002">
    <property type="entry name" value="CARBONIC ANHYDRASE"/>
    <property type="match status" value="1"/>
</dbReference>
<keyword evidence="12" id="KW-1185">Reference proteome</keyword>
<feature type="binding site" evidence="9">
    <location>
        <position position="211"/>
    </location>
    <ligand>
        <name>Zn(2+)</name>
        <dbReference type="ChEBI" id="CHEBI:29105"/>
    </ligand>
</feature>
<dbReference type="FunFam" id="3.40.1050.10:FF:000001">
    <property type="entry name" value="Carbonic anhydrase"/>
    <property type="match status" value="1"/>
</dbReference>